<gene>
    <name evidence="1" type="ORF">RG47T_0861</name>
</gene>
<sequence>MLLTFFTTTYRNIAIKRLNHIKMESLKWLSFKQQLQANSALTLQFQYTANQWVNAAYHITEIKQAIITSIDCGGVMNAWTEIIVQLWVPEGDEQDKAMHVGKALSIIGLVEQTLPLNPEGIVKIEFGSTQFDTRQMLPNALVIDGNNLIVDLRPDAVQCKAIDRGGSCGTNDKGAECCTPTVAIKPKIQLQNLAVAASCAPGSGCC</sequence>
<accession>A0A1Q5ZUH3</accession>
<dbReference type="Proteomes" id="UP000186720">
    <property type="component" value="Unassembled WGS sequence"/>
</dbReference>
<name>A0A1Q5ZUH3_9SPHI</name>
<dbReference type="InterPro" id="IPR045534">
    <property type="entry name" value="DUF6428"/>
</dbReference>
<dbReference type="EMBL" id="MPPL01000001">
    <property type="protein sequence ID" value="OKS85415.1"/>
    <property type="molecule type" value="Genomic_DNA"/>
</dbReference>
<dbReference type="AlphaFoldDB" id="A0A1Q5ZUH3"/>
<reference evidence="1 2" key="1">
    <citation type="submission" date="2016-11" db="EMBL/GenBank/DDBJ databases">
        <title>Whole Genome Sequencing of Mucilaginibacter polytrichastri RG4-7(T) isolated from the moss sample.</title>
        <authorList>
            <person name="Li Y."/>
        </authorList>
    </citation>
    <scope>NUCLEOTIDE SEQUENCE [LARGE SCALE GENOMIC DNA]</scope>
    <source>
        <strain evidence="1 2">RG4-7</strain>
    </source>
</reference>
<keyword evidence="2" id="KW-1185">Reference proteome</keyword>
<protein>
    <submittedName>
        <fullName evidence="1">Uncharacterized protein</fullName>
    </submittedName>
</protein>
<comment type="caution">
    <text evidence="1">The sequence shown here is derived from an EMBL/GenBank/DDBJ whole genome shotgun (WGS) entry which is preliminary data.</text>
</comment>
<evidence type="ECO:0000313" key="2">
    <source>
        <dbReference type="Proteomes" id="UP000186720"/>
    </source>
</evidence>
<dbReference type="Pfam" id="PF20001">
    <property type="entry name" value="DUF6428"/>
    <property type="match status" value="1"/>
</dbReference>
<evidence type="ECO:0000313" key="1">
    <source>
        <dbReference type="EMBL" id="OKS85415.1"/>
    </source>
</evidence>
<proteinExistence type="predicted"/>
<organism evidence="1 2">
    <name type="scientific">Mucilaginibacter polytrichastri</name>
    <dbReference type="NCBI Taxonomy" id="1302689"/>
    <lineage>
        <taxon>Bacteria</taxon>
        <taxon>Pseudomonadati</taxon>
        <taxon>Bacteroidota</taxon>
        <taxon>Sphingobacteriia</taxon>
        <taxon>Sphingobacteriales</taxon>
        <taxon>Sphingobacteriaceae</taxon>
        <taxon>Mucilaginibacter</taxon>
    </lineage>
</organism>
<dbReference type="STRING" id="1302689.RG47T_0861"/>